<gene>
    <name evidence="2" type="ORF">PSON_ATCC_30995.1.T3370010</name>
</gene>
<dbReference type="EMBL" id="CAJJDN010000337">
    <property type="protein sequence ID" value="CAD8130846.1"/>
    <property type="molecule type" value="Genomic_DNA"/>
</dbReference>
<evidence type="ECO:0000259" key="1">
    <source>
        <dbReference type="PROSITE" id="PS50042"/>
    </source>
</evidence>
<dbReference type="InterPro" id="IPR000595">
    <property type="entry name" value="cNMP-bd_dom"/>
</dbReference>
<reference evidence="2" key="1">
    <citation type="submission" date="2021-01" db="EMBL/GenBank/DDBJ databases">
        <authorList>
            <consortium name="Genoscope - CEA"/>
            <person name="William W."/>
        </authorList>
    </citation>
    <scope>NUCLEOTIDE SEQUENCE</scope>
</reference>
<sequence>MLMRQKKMDQLMSLQRQNSEQVHQPQLKMAQILNAKKFTNKRIRHHNIHKETSISKEDKLQLENKYGECIRLLGVGTGFGEKALVENIPRSLTVACYSHELFVVVLNKDDFITYQMTFEKTKKEKQQLMFKIFKNVNNEYSSQRLESMIYSCQTITYDRGTQLSTEDEEGDAFYLVINRDFDFIKKS</sequence>
<dbReference type="PANTHER" id="PTHR23011:SF28">
    <property type="entry name" value="CYCLIC NUCLEOTIDE-BINDING DOMAIN CONTAINING PROTEIN"/>
    <property type="match status" value="1"/>
</dbReference>
<comment type="caution">
    <text evidence="2">The sequence shown here is derived from an EMBL/GenBank/DDBJ whole genome shotgun (WGS) entry which is preliminary data.</text>
</comment>
<protein>
    <recommendedName>
        <fullName evidence="1">Cyclic nucleotide-binding domain-containing protein</fullName>
    </recommendedName>
</protein>
<evidence type="ECO:0000313" key="3">
    <source>
        <dbReference type="Proteomes" id="UP000692954"/>
    </source>
</evidence>
<evidence type="ECO:0000313" key="2">
    <source>
        <dbReference type="EMBL" id="CAD8130846.1"/>
    </source>
</evidence>
<dbReference type="PANTHER" id="PTHR23011">
    <property type="entry name" value="CYCLIC NUCLEOTIDE-BINDING DOMAIN CONTAINING PROTEIN"/>
    <property type="match status" value="1"/>
</dbReference>
<name>A0A8S1RSI9_9CILI</name>
<proteinExistence type="predicted"/>
<dbReference type="Proteomes" id="UP000692954">
    <property type="component" value="Unassembled WGS sequence"/>
</dbReference>
<dbReference type="OrthoDB" id="300195at2759"/>
<dbReference type="AlphaFoldDB" id="A0A8S1RSI9"/>
<feature type="domain" description="Cyclic nucleotide-binding" evidence="1">
    <location>
        <begin position="70"/>
        <end position="111"/>
    </location>
</feature>
<dbReference type="PROSITE" id="PS50042">
    <property type="entry name" value="CNMP_BINDING_3"/>
    <property type="match status" value="2"/>
</dbReference>
<feature type="domain" description="Cyclic nucleotide-binding" evidence="1">
    <location>
        <begin position="136"/>
        <end position="187"/>
    </location>
</feature>
<organism evidence="2 3">
    <name type="scientific">Paramecium sonneborni</name>
    <dbReference type="NCBI Taxonomy" id="65129"/>
    <lineage>
        <taxon>Eukaryota</taxon>
        <taxon>Sar</taxon>
        <taxon>Alveolata</taxon>
        <taxon>Ciliophora</taxon>
        <taxon>Intramacronucleata</taxon>
        <taxon>Oligohymenophorea</taxon>
        <taxon>Peniculida</taxon>
        <taxon>Parameciidae</taxon>
        <taxon>Paramecium</taxon>
    </lineage>
</organism>
<accession>A0A8S1RSI9</accession>
<keyword evidence="3" id="KW-1185">Reference proteome</keyword>